<dbReference type="InterPro" id="IPR005863">
    <property type="entry name" value="UDP-N-AcMur_synth"/>
</dbReference>
<dbReference type="InterPro" id="IPR036615">
    <property type="entry name" value="Mur_ligase_C_dom_sf"/>
</dbReference>
<evidence type="ECO:0000259" key="14">
    <source>
        <dbReference type="Pfam" id="PF08245"/>
    </source>
</evidence>
<feature type="domain" description="Mur ligase central" evidence="14">
    <location>
        <begin position="98"/>
        <end position="287"/>
    </location>
</feature>
<evidence type="ECO:0000256" key="1">
    <source>
        <dbReference type="ARBA" id="ARBA00022490"/>
    </source>
</evidence>
<keyword evidence="7 10" id="KW-0573">Peptidoglycan synthesis</keyword>
<dbReference type="AlphaFoldDB" id="A0AAU7JNP1"/>
<dbReference type="InterPro" id="IPR004101">
    <property type="entry name" value="Mur_ligase_C"/>
</dbReference>
<dbReference type="SUPFAM" id="SSF53623">
    <property type="entry name" value="MurD-like peptide ligases, catalytic domain"/>
    <property type="match status" value="1"/>
</dbReference>
<dbReference type="SUPFAM" id="SSF53244">
    <property type="entry name" value="MurD-like peptide ligases, peptide-binding domain"/>
    <property type="match status" value="1"/>
</dbReference>
<name>A0AAU7JNP1_9HYPH</name>
<sequence>MEARPVGEPPAAVTGVSIDTRTLQPGELFFAIKGDARDGHDFVAAALEKGAGAAVVAEDRAAGFAGAGALFAVPDVLAAMQRLGLAARARTDARIAAVTGSVGKTGTKEALRTVLATQGATHASAASYNNHWGVPLTLARMPQATRYGVFEIGMNHAGEIEPLVAMVRPHVALITTVEPVHLENLGSIEAIADAKAEIFTGLGAGGTAVINRDNPHYERLRRHAEASPAGRIVSFGEHPDADVRLTRAILKPDMTIVEATLFGEPVTYRIGSPGKHAAMNSLGVLGVVEALGGDLALAAIAMADVTPPSGRGEQIRLPAPGGDIALYDESYNANPASVRAALGVLGQAPVGLRGRRIAVLGDMLELGPEAPELHAGLASAVEENGVDLVFAAGPLMKHLWQALPMEKRGAYAANSAELAPLVAGALRAGDVVTVKGSNGSRTGLVVAALKSRFATNAA</sequence>
<keyword evidence="3 10" id="KW-0132">Cell division</keyword>
<evidence type="ECO:0000256" key="10">
    <source>
        <dbReference type="HAMAP-Rule" id="MF_02019"/>
    </source>
</evidence>
<comment type="subcellular location">
    <subcellularLocation>
        <location evidence="10 11">Cytoplasm</location>
    </subcellularLocation>
</comment>
<keyword evidence="9 10" id="KW-0961">Cell wall biogenesis/degradation</keyword>
<evidence type="ECO:0000313" key="15">
    <source>
        <dbReference type="EMBL" id="XBO41795.1"/>
    </source>
</evidence>
<dbReference type="Pfam" id="PF02875">
    <property type="entry name" value="Mur_ligase_C"/>
    <property type="match status" value="1"/>
</dbReference>
<dbReference type="GO" id="GO:0009252">
    <property type="term" value="P:peptidoglycan biosynthetic process"/>
    <property type="evidence" value="ECO:0007669"/>
    <property type="project" value="UniProtKB-UniRule"/>
</dbReference>
<keyword evidence="5 10" id="KW-0067">ATP-binding</keyword>
<dbReference type="InterPro" id="IPR035911">
    <property type="entry name" value="MurE/MurF_N"/>
</dbReference>
<dbReference type="GO" id="GO:0051301">
    <property type="term" value="P:cell division"/>
    <property type="evidence" value="ECO:0007669"/>
    <property type="project" value="UniProtKB-KW"/>
</dbReference>
<dbReference type="InterPro" id="IPR000713">
    <property type="entry name" value="Mur_ligase_N"/>
</dbReference>
<reference evidence="15" key="1">
    <citation type="submission" date="2024-05" db="EMBL/GenBank/DDBJ databases">
        <authorList>
            <person name="Kim S."/>
            <person name="Heo J."/>
            <person name="Choi H."/>
            <person name="Choi Y."/>
            <person name="Kwon S.-W."/>
            <person name="Kim Y."/>
        </authorList>
    </citation>
    <scope>NUCLEOTIDE SEQUENCE</scope>
    <source>
        <strain evidence="15">KACC 23698</strain>
    </source>
</reference>
<dbReference type="PANTHER" id="PTHR43024">
    <property type="entry name" value="UDP-N-ACETYLMURAMOYL-TRIPEPTIDE--D-ALANYL-D-ALANINE LIGASE"/>
    <property type="match status" value="1"/>
</dbReference>
<comment type="catalytic activity">
    <reaction evidence="10 11">
        <text>D-alanyl-D-alanine + UDP-N-acetyl-alpha-D-muramoyl-L-alanyl-gamma-D-glutamyl-meso-2,6-diaminopimelate + ATP = UDP-N-acetyl-alpha-D-muramoyl-L-alanyl-gamma-D-glutamyl-meso-2,6-diaminopimeloyl-D-alanyl-D-alanine + ADP + phosphate + H(+)</text>
        <dbReference type="Rhea" id="RHEA:28374"/>
        <dbReference type="ChEBI" id="CHEBI:15378"/>
        <dbReference type="ChEBI" id="CHEBI:30616"/>
        <dbReference type="ChEBI" id="CHEBI:43474"/>
        <dbReference type="ChEBI" id="CHEBI:57822"/>
        <dbReference type="ChEBI" id="CHEBI:61386"/>
        <dbReference type="ChEBI" id="CHEBI:83905"/>
        <dbReference type="ChEBI" id="CHEBI:456216"/>
        <dbReference type="EC" id="6.3.2.10"/>
    </reaction>
</comment>
<protein>
    <recommendedName>
        <fullName evidence="10 11">UDP-N-acetylmuramoyl-tripeptide--D-alanyl-D-alanine ligase</fullName>
        <ecNumber evidence="10 11">6.3.2.10</ecNumber>
    </recommendedName>
    <alternativeName>
        <fullName evidence="10">D-alanyl-D-alanine-adding enzyme</fullName>
    </alternativeName>
</protein>
<keyword evidence="8 10" id="KW-0131">Cell cycle</keyword>
<dbReference type="EC" id="6.3.2.10" evidence="10 11"/>
<dbReference type="HAMAP" id="MF_02019">
    <property type="entry name" value="MurF"/>
    <property type="match status" value="1"/>
</dbReference>
<dbReference type="InterPro" id="IPR013221">
    <property type="entry name" value="Mur_ligase_cen"/>
</dbReference>
<keyword evidence="2 10" id="KW-0436">Ligase</keyword>
<dbReference type="PANTHER" id="PTHR43024:SF1">
    <property type="entry name" value="UDP-N-ACETYLMURAMOYL-TRIPEPTIDE--D-ALANYL-D-ALANINE LIGASE"/>
    <property type="match status" value="1"/>
</dbReference>
<evidence type="ECO:0000256" key="3">
    <source>
        <dbReference type="ARBA" id="ARBA00022618"/>
    </source>
</evidence>
<evidence type="ECO:0000259" key="12">
    <source>
        <dbReference type="Pfam" id="PF01225"/>
    </source>
</evidence>
<dbReference type="InterPro" id="IPR036565">
    <property type="entry name" value="Mur-like_cat_sf"/>
</dbReference>
<dbReference type="Pfam" id="PF01225">
    <property type="entry name" value="Mur_ligase"/>
    <property type="match status" value="1"/>
</dbReference>
<comment type="pathway">
    <text evidence="10 11">Cell wall biogenesis; peptidoglycan biosynthesis.</text>
</comment>
<comment type="similarity">
    <text evidence="10">Belongs to the MurCDEF family. MurF subfamily.</text>
</comment>
<dbReference type="GO" id="GO:0047480">
    <property type="term" value="F:UDP-N-acetylmuramoyl-tripeptide-D-alanyl-D-alanine ligase activity"/>
    <property type="evidence" value="ECO:0007669"/>
    <property type="project" value="UniProtKB-UniRule"/>
</dbReference>
<organism evidence="15">
    <name type="scientific">Alsobacter sp. KACC 23698</name>
    <dbReference type="NCBI Taxonomy" id="3149229"/>
    <lineage>
        <taxon>Bacteria</taxon>
        <taxon>Pseudomonadati</taxon>
        <taxon>Pseudomonadota</taxon>
        <taxon>Alphaproteobacteria</taxon>
        <taxon>Hyphomicrobiales</taxon>
        <taxon>Alsobacteraceae</taxon>
        <taxon>Alsobacter</taxon>
    </lineage>
</organism>
<comment type="caution">
    <text evidence="10">Lacks conserved residue(s) required for the propagation of feature annotation.</text>
</comment>
<evidence type="ECO:0000256" key="8">
    <source>
        <dbReference type="ARBA" id="ARBA00023306"/>
    </source>
</evidence>
<comment type="function">
    <text evidence="10 11">Involved in cell wall formation. Catalyzes the final step in the synthesis of UDP-N-acetylmuramoyl-pentapeptide, the precursor of murein.</text>
</comment>
<dbReference type="GO" id="GO:0008360">
    <property type="term" value="P:regulation of cell shape"/>
    <property type="evidence" value="ECO:0007669"/>
    <property type="project" value="UniProtKB-KW"/>
</dbReference>
<dbReference type="Gene3D" id="3.90.190.20">
    <property type="entry name" value="Mur ligase, C-terminal domain"/>
    <property type="match status" value="1"/>
</dbReference>
<keyword evidence="1 10" id="KW-0963">Cytoplasm</keyword>
<evidence type="ECO:0000256" key="4">
    <source>
        <dbReference type="ARBA" id="ARBA00022741"/>
    </source>
</evidence>
<dbReference type="GO" id="GO:0005524">
    <property type="term" value="F:ATP binding"/>
    <property type="evidence" value="ECO:0007669"/>
    <property type="project" value="UniProtKB-UniRule"/>
</dbReference>
<dbReference type="Gene3D" id="3.40.1390.10">
    <property type="entry name" value="MurE/MurF, N-terminal domain"/>
    <property type="match status" value="1"/>
</dbReference>
<dbReference type="GO" id="GO:0005737">
    <property type="term" value="C:cytoplasm"/>
    <property type="evidence" value="ECO:0007669"/>
    <property type="project" value="UniProtKB-SubCell"/>
</dbReference>
<dbReference type="RefSeq" id="WP_406858634.1">
    <property type="nucleotide sequence ID" value="NZ_CP157484.1"/>
</dbReference>
<evidence type="ECO:0000259" key="13">
    <source>
        <dbReference type="Pfam" id="PF02875"/>
    </source>
</evidence>
<feature type="domain" description="Mur ligase N-terminal catalytic" evidence="12">
    <location>
        <begin position="13"/>
        <end position="60"/>
    </location>
</feature>
<dbReference type="InterPro" id="IPR051046">
    <property type="entry name" value="MurCDEF_CellWall_CoF430Synth"/>
</dbReference>
<evidence type="ECO:0000256" key="11">
    <source>
        <dbReference type="RuleBase" id="RU004136"/>
    </source>
</evidence>
<evidence type="ECO:0000256" key="7">
    <source>
        <dbReference type="ARBA" id="ARBA00022984"/>
    </source>
</evidence>
<evidence type="ECO:0000256" key="2">
    <source>
        <dbReference type="ARBA" id="ARBA00022598"/>
    </source>
</evidence>
<keyword evidence="4 10" id="KW-0547">Nucleotide-binding</keyword>
<evidence type="ECO:0000256" key="6">
    <source>
        <dbReference type="ARBA" id="ARBA00022960"/>
    </source>
</evidence>
<keyword evidence="6 10" id="KW-0133">Cell shape</keyword>
<dbReference type="NCBIfam" id="TIGR01143">
    <property type="entry name" value="murF"/>
    <property type="match status" value="1"/>
</dbReference>
<dbReference type="GO" id="GO:0071555">
    <property type="term" value="P:cell wall organization"/>
    <property type="evidence" value="ECO:0007669"/>
    <property type="project" value="UniProtKB-KW"/>
</dbReference>
<dbReference type="SUPFAM" id="SSF63418">
    <property type="entry name" value="MurE/MurF N-terminal domain"/>
    <property type="match status" value="1"/>
</dbReference>
<dbReference type="EMBL" id="CP157484">
    <property type="protein sequence ID" value="XBO41795.1"/>
    <property type="molecule type" value="Genomic_DNA"/>
</dbReference>
<proteinExistence type="inferred from homology"/>
<evidence type="ECO:0000256" key="9">
    <source>
        <dbReference type="ARBA" id="ARBA00023316"/>
    </source>
</evidence>
<feature type="domain" description="Mur ligase C-terminal" evidence="13">
    <location>
        <begin position="323"/>
        <end position="437"/>
    </location>
</feature>
<dbReference type="NCBIfam" id="NF010693">
    <property type="entry name" value="PRK14093.1"/>
    <property type="match status" value="1"/>
</dbReference>
<dbReference type="Pfam" id="PF08245">
    <property type="entry name" value="Mur_ligase_M"/>
    <property type="match status" value="1"/>
</dbReference>
<evidence type="ECO:0000256" key="5">
    <source>
        <dbReference type="ARBA" id="ARBA00022840"/>
    </source>
</evidence>
<gene>
    <name evidence="10" type="primary">murF</name>
    <name evidence="15" type="ORF">ABEG18_17405</name>
</gene>
<dbReference type="Gene3D" id="3.40.1190.10">
    <property type="entry name" value="Mur-like, catalytic domain"/>
    <property type="match status" value="1"/>
</dbReference>
<accession>A0AAU7JNP1</accession>